<evidence type="ECO:0000256" key="7">
    <source>
        <dbReference type="SAM" id="MobiDB-lite"/>
    </source>
</evidence>
<evidence type="ECO:0000313" key="10">
    <source>
        <dbReference type="Proteomes" id="UP000515811"/>
    </source>
</evidence>
<dbReference type="InterPro" id="IPR001678">
    <property type="entry name" value="MeTrfase_RsmB-F_NOP2_dom"/>
</dbReference>
<dbReference type="PROSITE" id="PS01153">
    <property type="entry name" value="NOL1_NOP2_SUN"/>
    <property type="match status" value="1"/>
</dbReference>
<evidence type="ECO:0000259" key="8">
    <source>
        <dbReference type="PROSITE" id="PS51686"/>
    </source>
</evidence>
<keyword evidence="5 6" id="KW-0694">RNA-binding</keyword>
<dbReference type="CDD" id="cd02440">
    <property type="entry name" value="AdoMet_MTases"/>
    <property type="match status" value="1"/>
</dbReference>
<dbReference type="PANTHER" id="PTHR22807:SF61">
    <property type="entry name" value="NOL1_NOP2_SUN FAMILY PROTEIN _ ANTITERMINATION NUSB DOMAIN-CONTAINING PROTEIN"/>
    <property type="match status" value="1"/>
</dbReference>
<evidence type="ECO:0000256" key="2">
    <source>
        <dbReference type="ARBA" id="ARBA00022603"/>
    </source>
</evidence>
<feature type="domain" description="SAM-dependent MTase RsmB/NOP-type" evidence="8">
    <location>
        <begin position="190"/>
        <end position="471"/>
    </location>
</feature>
<evidence type="ECO:0000256" key="4">
    <source>
        <dbReference type="ARBA" id="ARBA00022691"/>
    </source>
</evidence>
<keyword evidence="10" id="KW-1185">Reference proteome</keyword>
<sequence length="473" mass="51236">MSTPANIPTVSNKRAPTRGQGAAASQPQQGLALWKQLDATAQCLQAVRGGQSATAVLEQVERSLRPGVQALLFQALRQLGRAVALRKALAPRNPPPRVDNLLCTALALAWQEEGAPYPPFTLVSQAVEAAKNNPAMRGQSGFINACLRRFLRERDALVASTDKDPVAQWNHPEWWIRRLRKDYPDHWQQILQANNAHAPMTLRVNQQHGTAQDYLKRLADEAELSGVLVGPVGIELSQPAPVSRLPGFEAGDVSVQDAAAQMAAPLLLEGLDTAAPLQILDACAAPGGKTAHLLEMAGAGSPVQVTALEMDGVRARRIGETLERLHLKAGVIVCDAAQVEDWWAQANGKAPFDAILLDAPCSASGIVRRHPDVRWLRRESDLSQLARLQERLLNALWPLLKPGGRLLYCTCSVFREEGENQVKAFLSRNNRAQLLTSPGHLMPGHSAGGDKLGQNATGDHDGFYYALLQKLAA</sequence>
<dbReference type="KEGG" id="drg:H9K76_22320"/>
<dbReference type="Gene3D" id="1.10.940.10">
    <property type="entry name" value="NusB-like"/>
    <property type="match status" value="1"/>
</dbReference>
<dbReference type="Gene3D" id="3.40.50.150">
    <property type="entry name" value="Vaccinia Virus protein VP39"/>
    <property type="match status" value="1"/>
</dbReference>
<dbReference type="InterPro" id="IPR049560">
    <property type="entry name" value="MeTrfase_RsmB-F_NOP2_cat"/>
</dbReference>
<feature type="region of interest" description="Disordered" evidence="7">
    <location>
        <begin position="1"/>
        <end position="27"/>
    </location>
</feature>
<feature type="active site" description="Nucleophile" evidence="6">
    <location>
        <position position="411"/>
    </location>
</feature>
<keyword evidence="3 6" id="KW-0808">Transferase</keyword>
<dbReference type="NCBIfam" id="NF008149">
    <property type="entry name" value="PRK10901.1"/>
    <property type="match status" value="1"/>
</dbReference>
<feature type="binding site" evidence="6">
    <location>
        <begin position="283"/>
        <end position="289"/>
    </location>
    <ligand>
        <name>S-adenosyl-L-methionine</name>
        <dbReference type="ChEBI" id="CHEBI:59789"/>
    </ligand>
</feature>
<dbReference type="Proteomes" id="UP000515811">
    <property type="component" value="Chromosome"/>
</dbReference>
<dbReference type="PROSITE" id="PS51686">
    <property type="entry name" value="SAM_MT_RSMB_NOP"/>
    <property type="match status" value="1"/>
</dbReference>
<dbReference type="NCBIfam" id="TIGR00563">
    <property type="entry name" value="rsmB"/>
    <property type="match status" value="1"/>
</dbReference>
<dbReference type="PANTHER" id="PTHR22807">
    <property type="entry name" value="NOP2 YEAST -RELATED NOL1/NOP2/FMU SUN DOMAIN-CONTAINING"/>
    <property type="match status" value="1"/>
</dbReference>
<feature type="binding site" evidence="6">
    <location>
        <position position="358"/>
    </location>
    <ligand>
        <name>S-adenosyl-L-methionine</name>
        <dbReference type="ChEBI" id="CHEBI:59789"/>
    </ligand>
</feature>
<reference evidence="9 10" key="1">
    <citation type="submission" date="2020-08" db="EMBL/GenBank/DDBJ databases">
        <title>Genome sequence of Diaphorobacter ruginosibacter DSM 27467T.</title>
        <authorList>
            <person name="Hyun D.-W."/>
            <person name="Bae J.-W."/>
        </authorList>
    </citation>
    <scope>NUCLEOTIDE SEQUENCE [LARGE SCALE GENOMIC DNA]</scope>
    <source>
        <strain evidence="9 10">DSM 27467</strain>
    </source>
</reference>
<evidence type="ECO:0000256" key="1">
    <source>
        <dbReference type="ARBA" id="ARBA00007494"/>
    </source>
</evidence>
<dbReference type="InterPro" id="IPR023267">
    <property type="entry name" value="RCMT"/>
</dbReference>
<dbReference type="Gene3D" id="3.30.70.1170">
    <property type="entry name" value="Sun protein, domain 3"/>
    <property type="match status" value="1"/>
</dbReference>
<dbReference type="PRINTS" id="PR02008">
    <property type="entry name" value="RCMTFAMILY"/>
</dbReference>
<evidence type="ECO:0000256" key="6">
    <source>
        <dbReference type="PROSITE-ProRule" id="PRU01023"/>
    </source>
</evidence>
<evidence type="ECO:0000256" key="3">
    <source>
        <dbReference type="ARBA" id="ARBA00022679"/>
    </source>
</evidence>
<proteinExistence type="inferred from homology"/>
<dbReference type="SUPFAM" id="SSF48013">
    <property type="entry name" value="NusB-like"/>
    <property type="match status" value="1"/>
</dbReference>
<dbReference type="InterPro" id="IPR054728">
    <property type="entry name" value="RsmB-like_ferredoxin"/>
</dbReference>
<accession>A0A7G9RNI9</accession>
<protein>
    <submittedName>
        <fullName evidence="9">16S rRNA (Cytosine(967)-C(5))-methyltransferase RsmB</fullName>
        <ecNumber evidence="9">2.1.1.176</ecNumber>
    </submittedName>
</protein>
<dbReference type="GO" id="GO:0003723">
    <property type="term" value="F:RNA binding"/>
    <property type="evidence" value="ECO:0007669"/>
    <property type="project" value="UniProtKB-UniRule"/>
</dbReference>
<dbReference type="InterPro" id="IPR018314">
    <property type="entry name" value="RsmB/NOL1/NOP2-like_CS"/>
</dbReference>
<dbReference type="EMBL" id="CP060714">
    <property type="protein sequence ID" value="QNN57164.1"/>
    <property type="molecule type" value="Genomic_DNA"/>
</dbReference>
<dbReference type="InterPro" id="IPR035926">
    <property type="entry name" value="NusB-like_sf"/>
</dbReference>
<feature type="compositionally biased region" description="Polar residues" evidence="7">
    <location>
        <begin position="1"/>
        <end position="14"/>
    </location>
</feature>
<feature type="binding site" evidence="6">
    <location>
        <position position="309"/>
    </location>
    <ligand>
        <name>S-adenosyl-L-methionine</name>
        <dbReference type="ChEBI" id="CHEBI:59789"/>
    </ligand>
</feature>
<dbReference type="Pfam" id="PF22458">
    <property type="entry name" value="RsmF-B_ferredox"/>
    <property type="match status" value="1"/>
</dbReference>
<dbReference type="SUPFAM" id="SSF53335">
    <property type="entry name" value="S-adenosyl-L-methionine-dependent methyltransferases"/>
    <property type="match status" value="1"/>
</dbReference>
<dbReference type="Gene3D" id="1.10.287.730">
    <property type="entry name" value="Helix hairpin bin"/>
    <property type="match status" value="1"/>
</dbReference>
<dbReference type="EC" id="2.1.1.176" evidence="9"/>
<dbReference type="AlphaFoldDB" id="A0A7G9RNI9"/>
<feature type="binding site" evidence="6">
    <location>
        <position position="335"/>
    </location>
    <ligand>
        <name>S-adenosyl-L-methionine</name>
        <dbReference type="ChEBI" id="CHEBI:59789"/>
    </ligand>
</feature>
<comment type="similarity">
    <text evidence="1 6">Belongs to the class I-like SAM-binding methyltransferase superfamily. RsmB/NOP family.</text>
</comment>
<evidence type="ECO:0000256" key="5">
    <source>
        <dbReference type="ARBA" id="ARBA00022884"/>
    </source>
</evidence>
<organism evidence="9 10">
    <name type="scientific">Diaphorobacter ruginosibacter</name>
    <dbReference type="NCBI Taxonomy" id="1715720"/>
    <lineage>
        <taxon>Bacteria</taxon>
        <taxon>Pseudomonadati</taxon>
        <taxon>Pseudomonadota</taxon>
        <taxon>Betaproteobacteria</taxon>
        <taxon>Burkholderiales</taxon>
        <taxon>Comamonadaceae</taxon>
        <taxon>Diaphorobacter</taxon>
    </lineage>
</organism>
<dbReference type="InterPro" id="IPR029063">
    <property type="entry name" value="SAM-dependent_MTases_sf"/>
</dbReference>
<gene>
    <name evidence="9" type="primary">rsmB</name>
    <name evidence="9" type="ORF">H9K76_22320</name>
</gene>
<name>A0A7G9RNI9_9BURK</name>
<dbReference type="RefSeq" id="WP_187597429.1">
    <property type="nucleotide sequence ID" value="NZ_CP060714.1"/>
</dbReference>
<evidence type="ECO:0000313" key="9">
    <source>
        <dbReference type="EMBL" id="QNN57164.1"/>
    </source>
</evidence>
<dbReference type="InterPro" id="IPR004573">
    <property type="entry name" value="rRNA_ssu_MeTfrase_B"/>
</dbReference>
<keyword evidence="2 6" id="KW-0489">Methyltransferase</keyword>
<dbReference type="Pfam" id="PF01189">
    <property type="entry name" value="Methyltr_RsmB-F"/>
    <property type="match status" value="1"/>
</dbReference>
<dbReference type="GO" id="GO:0008649">
    <property type="term" value="F:rRNA methyltransferase activity"/>
    <property type="evidence" value="ECO:0007669"/>
    <property type="project" value="InterPro"/>
</dbReference>
<keyword evidence="4 6" id="KW-0949">S-adenosyl-L-methionine</keyword>